<feature type="region of interest" description="Disordered" evidence="1">
    <location>
        <begin position="21"/>
        <end position="57"/>
    </location>
</feature>
<dbReference type="Proteomes" id="UP000273405">
    <property type="component" value="Unassembled WGS sequence"/>
</dbReference>
<feature type="region of interest" description="Disordered" evidence="1">
    <location>
        <begin position="71"/>
        <end position="102"/>
    </location>
</feature>
<dbReference type="EMBL" id="RAWG01000022">
    <property type="protein sequence ID" value="RKH46476.1"/>
    <property type="molecule type" value="Genomic_DNA"/>
</dbReference>
<proteinExistence type="predicted"/>
<evidence type="ECO:0000256" key="1">
    <source>
        <dbReference type="SAM" id="MobiDB-lite"/>
    </source>
</evidence>
<dbReference type="RefSeq" id="WP_120624175.1">
    <property type="nucleotide sequence ID" value="NZ_RAWG01000022.1"/>
</dbReference>
<name>A0A3A8NQ39_9BACT</name>
<accession>A0A3A8NQ39</accession>
<evidence type="ECO:0000313" key="3">
    <source>
        <dbReference type="EMBL" id="RKH46476.1"/>
    </source>
</evidence>
<feature type="chain" id="PRO_5017424856" evidence="2">
    <location>
        <begin position="19"/>
        <end position="102"/>
    </location>
</feature>
<dbReference type="AlphaFoldDB" id="A0A3A8NQ39"/>
<evidence type="ECO:0000313" key="4">
    <source>
        <dbReference type="Proteomes" id="UP000273405"/>
    </source>
</evidence>
<keyword evidence="4" id="KW-1185">Reference proteome</keyword>
<reference evidence="4" key="1">
    <citation type="submission" date="2018-09" db="EMBL/GenBank/DDBJ databases">
        <authorList>
            <person name="Livingstone P.G."/>
            <person name="Whitworth D.E."/>
        </authorList>
    </citation>
    <scope>NUCLEOTIDE SEQUENCE [LARGE SCALE GENOMIC DNA]</scope>
    <source>
        <strain evidence="4">CA040B</strain>
    </source>
</reference>
<organism evidence="3 4">
    <name type="scientific">Corallococcus sicarius</name>
    <dbReference type="NCBI Taxonomy" id="2316726"/>
    <lineage>
        <taxon>Bacteria</taxon>
        <taxon>Pseudomonadati</taxon>
        <taxon>Myxococcota</taxon>
        <taxon>Myxococcia</taxon>
        <taxon>Myxococcales</taxon>
        <taxon>Cystobacterineae</taxon>
        <taxon>Myxococcaceae</taxon>
        <taxon>Corallococcus</taxon>
    </lineage>
</organism>
<protein>
    <submittedName>
        <fullName evidence="3">Uncharacterized protein</fullName>
    </submittedName>
</protein>
<comment type="caution">
    <text evidence="3">The sequence shown here is derived from an EMBL/GenBank/DDBJ whole genome shotgun (WGS) entry which is preliminary data.</text>
</comment>
<feature type="signal peptide" evidence="2">
    <location>
        <begin position="1"/>
        <end position="18"/>
    </location>
</feature>
<dbReference type="OrthoDB" id="5525939at2"/>
<keyword evidence="2" id="KW-0732">Signal</keyword>
<sequence length="102" mass="10710">MRSLRAMACLLTLGATLAYTGCSDDDDPKPDGGTPPDSGTPDSGTPDAGTPDAGPTNIEFTTFVRELILNQTNETGTPVTLDDKTFVDNEPADAFPPSFFEP</sequence>
<gene>
    <name evidence="3" type="ORF">D7X12_05280</name>
</gene>
<evidence type="ECO:0000256" key="2">
    <source>
        <dbReference type="SAM" id="SignalP"/>
    </source>
</evidence>
<feature type="compositionally biased region" description="Low complexity" evidence="1">
    <location>
        <begin position="31"/>
        <end position="47"/>
    </location>
</feature>